<dbReference type="PANTHER" id="PTHR12526:SF600">
    <property type="entry name" value="GLYCOSYL TRANSFERASE GROUP 1"/>
    <property type="match status" value="1"/>
</dbReference>
<dbReference type="AlphaFoldDB" id="A0A498CH16"/>
<dbReference type="Pfam" id="PF13692">
    <property type="entry name" value="Glyco_trans_1_4"/>
    <property type="match status" value="1"/>
</dbReference>
<dbReference type="Gene3D" id="3.40.50.2000">
    <property type="entry name" value="Glycogen Phosphorylase B"/>
    <property type="match status" value="2"/>
</dbReference>
<keyword evidence="1" id="KW-0808">Transferase</keyword>
<gene>
    <name evidence="1" type="ORF">DFR31_1562</name>
</gene>
<comment type="caution">
    <text evidence="1">The sequence shown here is derived from an EMBL/GenBank/DDBJ whole genome shotgun (WGS) entry which is preliminary data.</text>
</comment>
<dbReference type="InterPro" id="IPR017521">
    <property type="entry name" value="Sugar_tfrase_PEP-CTERM_Stp1"/>
</dbReference>
<sequence length="418" mass="45991">MEDVLYLVHRIPWPPNKGDKIRSYHILRHLATRYRVHLGTFVDDPADQGHVPELERLCASVCARPLSGRQARLRALTGLVTGQPLTLPWYRDRHLQAWVDETLAGHDIRRALVFSSAMGQYLPEGADTLLRVVDFVDVDSDKWTQYAASKRWPMSAVYRREGRRLLDYERQLAANSHASLFVSPAEAESFRGFAPESADRVHALNNGVDAGFFAPDPARPSPYAPGTRTVVLTGAMDYWPNVDAACWFAEAILPRLQAEIPELQFHVVGSRPAPQVRELAQRDGVTVTGFVDDVRPWIQHAAITVAPLRIARGVQNKVLEAMALGQPVVATPQALEGLTARPGEDLLLADDEAEAFAACVAAQLQAPRPGLGEAARARVLADYDWTRNLAQLDTLLNQPAPAAAHPAAPLADEVPHGR</sequence>
<dbReference type="OrthoDB" id="9807209at2"/>
<dbReference type="Proteomes" id="UP000275461">
    <property type="component" value="Unassembled WGS sequence"/>
</dbReference>
<keyword evidence="2" id="KW-1185">Reference proteome</keyword>
<dbReference type="EMBL" id="RCDA01000001">
    <property type="protein sequence ID" value="RLK51618.1"/>
    <property type="molecule type" value="Genomic_DNA"/>
</dbReference>
<dbReference type="NCBIfam" id="TIGR03087">
    <property type="entry name" value="stp1"/>
    <property type="match status" value="1"/>
</dbReference>
<protein>
    <submittedName>
        <fullName evidence="1">Sugar transferase (PEP-CTERM/EpsH1 system associated)</fullName>
    </submittedName>
</protein>
<dbReference type="CDD" id="cd03801">
    <property type="entry name" value="GT4_PimA-like"/>
    <property type="match status" value="1"/>
</dbReference>
<dbReference type="PANTHER" id="PTHR12526">
    <property type="entry name" value="GLYCOSYLTRANSFERASE"/>
    <property type="match status" value="1"/>
</dbReference>
<reference evidence="1 2" key="1">
    <citation type="submission" date="2018-10" db="EMBL/GenBank/DDBJ databases">
        <title>Genomic Encyclopedia of Type Strains, Phase IV (KMG-IV): sequencing the most valuable type-strain genomes for metagenomic binning, comparative biology and taxonomic classification.</title>
        <authorList>
            <person name="Goeker M."/>
        </authorList>
    </citation>
    <scope>NUCLEOTIDE SEQUENCE [LARGE SCALE GENOMIC DNA]</scope>
    <source>
        <strain evidence="1 2">DSM 12769</strain>
    </source>
</reference>
<dbReference type="GO" id="GO:0016757">
    <property type="term" value="F:glycosyltransferase activity"/>
    <property type="evidence" value="ECO:0007669"/>
    <property type="project" value="TreeGrafter"/>
</dbReference>
<evidence type="ECO:0000313" key="2">
    <source>
        <dbReference type="Proteomes" id="UP000275461"/>
    </source>
</evidence>
<dbReference type="SUPFAM" id="SSF53756">
    <property type="entry name" value="UDP-Glycosyltransferase/glycogen phosphorylase"/>
    <property type="match status" value="1"/>
</dbReference>
<dbReference type="RefSeq" id="WP_121442016.1">
    <property type="nucleotide sequence ID" value="NZ_RCDA01000001.1"/>
</dbReference>
<organism evidence="1 2">
    <name type="scientific">Alkalispirillum mobile</name>
    <dbReference type="NCBI Taxonomy" id="85925"/>
    <lineage>
        <taxon>Bacteria</taxon>
        <taxon>Pseudomonadati</taxon>
        <taxon>Pseudomonadota</taxon>
        <taxon>Gammaproteobacteria</taxon>
        <taxon>Chromatiales</taxon>
        <taxon>Ectothiorhodospiraceae</taxon>
        <taxon>Alkalispirillum</taxon>
    </lineage>
</organism>
<name>A0A498CH16_9GAMM</name>
<proteinExistence type="predicted"/>
<accession>A0A498CH16</accession>
<evidence type="ECO:0000313" key="1">
    <source>
        <dbReference type="EMBL" id="RLK51618.1"/>
    </source>
</evidence>